<keyword evidence="5" id="KW-0442">Lipid degradation</keyword>
<comment type="similarity">
    <text evidence="2">Belongs to the phospholipase D family.</text>
</comment>
<keyword evidence="8" id="KW-0255">Endonuclease</keyword>
<evidence type="ECO:0000313" key="8">
    <source>
        <dbReference type="EMBL" id="SMB24779.1"/>
    </source>
</evidence>
<dbReference type="GO" id="GO:0006793">
    <property type="term" value="P:phosphorus metabolic process"/>
    <property type="evidence" value="ECO:0007669"/>
    <property type="project" value="UniProtKB-ARBA"/>
</dbReference>
<evidence type="ECO:0000259" key="7">
    <source>
        <dbReference type="PROSITE" id="PS50035"/>
    </source>
</evidence>
<accession>A0A7Z7MUZ1</accession>
<dbReference type="EMBL" id="LT837803">
    <property type="protein sequence ID" value="SMB24779.1"/>
    <property type="molecule type" value="Genomic_DNA"/>
</dbReference>
<organism evidence="8 9">
    <name type="scientific">Sterolibacterium denitrificans</name>
    <dbReference type="NCBI Taxonomy" id="157592"/>
    <lineage>
        <taxon>Bacteria</taxon>
        <taxon>Pseudomonadati</taxon>
        <taxon>Pseudomonadota</taxon>
        <taxon>Betaproteobacteria</taxon>
        <taxon>Nitrosomonadales</taxon>
        <taxon>Sterolibacteriaceae</taxon>
        <taxon>Sterolibacterium</taxon>
    </lineage>
</organism>
<dbReference type="EC" id="3.1.4.4" evidence="3"/>
<feature type="domain" description="PLD phosphodiesterase" evidence="7">
    <location>
        <begin position="124"/>
        <end position="155"/>
    </location>
</feature>
<dbReference type="InterPro" id="IPR001736">
    <property type="entry name" value="PLipase_D/transphosphatidylase"/>
</dbReference>
<sequence length="222" mass="24388">MVRLPRSRPLFQLRQLLLLALMLCAAAPLWARALLPASGSVEVVFSPWDDAEGAIIGTLQQARQAIHVQAYLFTSQPLAQALIAAHRRGVRVEVLADQKMLLQTGKSQIPRLAEAGIPVWLETRHAIAHNKLMLIDPLETHPAVVTGSYNFTYSAQARNAENLLILRDNPALARAYFDNWQRHRGDAVPYTDMETGAETEAAMESAANMGTATGEAARETMP</sequence>
<dbReference type="GO" id="GO:0016042">
    <property type="term" value="P:lipid catabolic process"/>
    <property type="evidence" value="ECO:0007669"/>
    <property type="project" value="UniProtKB-KW"/>
</dbReference>
<evidence type="ECO:0000256" key="4">
    <source>
        <dbReference type="ARBA" id="ARBA00022801"/>
    </source>
</evidence>
<dbReference type="Gene3D" id="3.30.870.10">
    <property type="entry name" value="Endonuclease Chain A"/>
    <property type="match status" value="1"/>
</dbReference>
<keyword evidence="9" id="KW-1185">Reference proteome</keyword>
<dbReference type="AlphaFoldDB" id="A0A7Z7MUZ1"/>
<dbReference type="InterPro" id="IPR051406">
    <property type="entry name" value="PLD_domain"/>
</dbReference>
<dbReference type="CDD" id="cd09170">
    <property type="entry name" value="PLDc_Nuc"/>
    <property type="match status" value="1"/>
</dbReference>
<reference evidence="8" key="1">
    <citation type="submission" date="2017-03" db="EMBL/GenBank/DDBJ databases">
        <authorList>
            <consortium name="AG Boll"/>
        </authorList>
    </citation>
    <scope>NUCLEOTIDE SEQUENCE [LARGE SCALE GENOMIC DNA]</scope>
    <source>
        <strain evidence="8">Chol</strain>
    </source>
</reference>
<dbReference type="SUPFAM" id="SSF56024">
    <property type="entry name" value="Phospholipase D/nuclease"/>
    <property type="match status" value="1"/>
</dbReference>
<evidence type="ECO:0000256" key="3">
    <source>
        <dbReference type="ARBA" id="ARBA00012027"/>
    </source>
</evidence>
<dbReference type="PANTHER" id="PTHR43856:SF1">
    <property type="entry name" value="MITOCHONDRIAL CARDIOLIPIN HYDROLASE"/>
    <property type="match status" value="1"/>
</dbReference>
<evidence type="ECO:0000313" key="9">
    <source>
        <dbReference type="Proteomes" id="UP000242886"/>
    </source>
</evidence>
<evidence type="ECO:0000256" key="2">
    <source>
        <dbReference type="ARBA" id="ARBA00008664"/>
    </source>
</evidence>
<dbReference type="InterPro" id="IPR025202">
    <property type="entry name" value="PLD-like_dom"/>
</dbReference>
<proteinExistence type="inferred from homology"/>
<keyword evidence="6" id="KW-0443">Lipid metabolism</keyword>
<evidence type="ECO:0000256" key="6">
    <source>
        <dbReference type="ARBA" id="ARBA00023098"/>
    </source>
</evidence>
<protein>
    <recommendedName>
        <fullName evidence="3">phospholipase D</fullName>
        <ecNumber evidence="3">3.1.4.4</ecNumber>
    </recommendedName>
</protein>
<dbReference type="RefSeq" id="WP_154716358.1">
    <property type="nucleotide sequence ID" value="NZ_LT837803.1"/>
</dbReference>
<dbReference type="Proteomes" id="UP000242886">
    <property type="component" value="Chromosome SDENCHOL"/>
</dbReference>
<comment type="catalytic activity">
    <reaction evidence="1">
        <text>a 1,2-diacyl-sn-glycero-3-phosphocholine + H2O = a 1,2-diacyl-sn-glycero-3-phosphate + choline + H(+)</text>
        <dbReference type="Rhea" id="RHEA:14445"/>
        <dbReference type="ChEBI" id="CHEBI:15354"/>
        <dbReference type="ChEBI" id="CHEBI:15377"/>
        <dbReference type="ChEBI" id="CHEBI:15378"/>
        <dbReference type="ChEBI" id="CHEBI:57643"/>
        <dbReference type="ChEBI" id="CHEBI:58608"/>
        <dbReference type="EC" id="3.1.4.4"/>
    </reaction>
</comment>
<evidence type="ECO:0000256" key="5">
    <source>
        <dbReference type="ARBA" id="ARBA00022963"/>
    </source>
</evidence>
<keyword evidence="4" id="KW-0378">Hydrolase</keyword>
<dbReference type="GO" id="GO:0016891">
    <property type="term" value="F:RNA endonuclease activity producing 5'-phosphomonoesters, hydrolytic mechanism"/>
    <property type="evidence" value="ECO:0007669"/>
    <property type="project" value="TreeGrafter"/>
</dbReference>
<dbReference type="PANTHER" id="PTHR43856">
    <property type="entry name" value="CARDIOLIPIN HYDROLASE"/>
    <property type="match status" value="1"/>
</dbReference>
<gene>
    <name evidence="8" type="ORF">SDENCHOL_11136</name>
</gene>
<dbReference type="PROSITE" id="PS50035">
    <property type="entry name" value="PLD"/>
    <property type="match status" value="1"/>
</dbReference>
<dbReference type="GO" id="GO:0004630">
    <property type="term" value="F:phospholipase D activity"/>
    <property type="evidence" value="ECO:0007669"/>
    <property type="project" value="UniProtKB-EC"/>
</dbReference>
<dbReference type="Pfam" id="PF13091">
    <property type="entry name" value="PLDc_2"/>
    <property type="match status" value="1"/>
</dbReference>
<keyword evidence="8" id="KW-0540">Nuclease</keyword>
<evidence type="ECO:0000256" key="1">
    <source>
        <dbReference type="ARBA" id="ARBA00000798"/>
    </source>
</evidence>
<name>A0A7Z7MUZ1_9PROT</name>